<gene>
    <name evidence="1" type="ORF">H8B15_20005</name>
</gene>
<accession>A0ABR7MQ51</accession>
<keyword evidence="2" id="KW-1185">Reference proteome</keyword>
<reference evidence="1 2" key="1">
    <citation type="submission" date="2020-08" db="EMBL/GenBank/DDBJ databases">
        <title>Hymenobacter sp.</title>
        <authorList>
            <person name="Kim M.K."/>
        </authorList>
    </citation>
    <scope>NUCLEOTIDE SEQUENCE [LARGE SCALE GENOMIC DNA]</scope>
    <source>
        <strain evidence="1 2">BT507</strain>
    </source>
</reference>
<dbReference type="Proteomes" id="UP000622017">
    <property type="component" value="Unassembled WGS sequence"/>
</dbReference>
<sequence>MNSCIYRVTFLLFLILLSSVDLYAQQVGKRSSKPFKNADTILLTTGDSAHVALQRFSDILLQQGYTIHRLDLKLLTLETAPQQLIPASFDYGLEECIVHVITSPSAHSTLTIMSQSRQTASDTIGEIESRYLPDEEEPQSRLCCFTSAQAAAKTYPGGKVKYMIRFKP</sequence>
<dbReference type="RefSeq" id="WP_187321431.1">
    <property type="nucleotide sequence ID" value="NZ_JACSCY010000025.1"/>
</dbReference>
<name>A0ABR7MQ51_9BACT</name>
<organism evidence="1 2">
    <name type="scientific">Hymenobacter citatus</name>
    <dbReference type="NCBI Taxonomy" id="2763506"/>
    <lineage>
        <taxon>Bacteria</taxon>
        <taxon>Pseudomonadati</taxon>
        <taxon>Bacteroidota</taxon>
        <taxon>Cytophagia</taxon>
        <taxon>Cytophagales</taxon>
        <taxon>Hymenobacteraceae</taxon>
        <taxon>Hymenobacter</taxon>
    </lineage>
</organism>
<comment type="caution">
    <text evidence="1">The sequence shown here is derived from an EMBL/GenBank/DDBJ whole genome shotgun (WGS) entry which is preliminary data.</text>
</comment>
<dbReference type="EMBL" id="JACSCY010000025">
    <property type="protein sequence ID" value="MBC6613216.1"/>
    <property type="molecule type" value="Genomic_DNA"/>
</dbReference>
<protein>
    <submittedName>
        <fullName evidence="1">Uncharacterized protein</fullName>
    </submittedName>
</protein>
<proteinExistence type="predicted"/>
<evidence type="ECO:0000313" key="1">
    <source>
        <dbReference type="EMBL" id="MBC6613216.1"/>
    </source>
</evidence>
<evidence type="ECO:0000313" key="2">
    <source>
        <dbReference type="Proteomes" id="UP000622017"/>
    </source>
</evidence>